<evidence type="ECO:0000313" key="1">
    <source>
        <dbReference type="EMBL" id="GEU54695.1"/>
    </source>
</evidence>
<comment type="caution">
    <text evidence="1">The sequence shown here is derived from an EMBL/GenBank/DDBJ whole genome shotgun (WGS) entry which is preliminary data.</text>
</comment>
<dbReference type="AlphaFoldDB" id="A0A6L2L390"/>
<proteinExistence type="predicted"/>
<reference evidence="1" key="1">
    <citation type="journal article" date="2019" name="Sci. Rep.">
        <title>Draft genome of Tanacetum cinerariifolium, the natural source of mosquito coil.</title>
        <authorList>
            <person name="Yamashiro T."/>
            <person name="Shiraishi A."/>
            <person name="Satake H."/>
            <person name="Nakayama K."/>
        </authorList>
    </citation>
    <scope>NUCLEOTIDE SEQUENCE</scope>
</reference>
<dbReference type="EMBL" id="BKCJ010003374">
    <property type="protein sequence ID" value="GEU54695.1"/>
    <property type="molecule type" value="Genomic_DNA"/>
</dbReference>
<dbReference type="PANTHER" id="PTHR11439:SF483">
    <property type="entry name" value="PEPTIDE SYNTHASE GLIP-LIKE, PUTATIVE (AFU_ORTHOLOGUE AFUA_3G12920)-RELATED"/>
    <property type="match status" value="1"/>
</dbReference>
<protein>
    <submittedName>
        <fullName evidence="1">Uncharacterized mitochondrial protein AtMg00810-like</fullName>
    </submittedName>
</protein>
<sequence>MKIKDKLYLEKNETPVDAIKYQIMIGALMYLASSRPNIIQAMCLCAKYYAQLTEKHLKEVKRIFRYLWETVNMGLWYMKDSNFELTRFSDAEYAGCLDSFKSTFRWNLIRSPLDENIVNGLRLSL</sequence>
<organism evidence="1">
    <name type="scientific">Tanacetum cinerariifolium</name>
    <name type="common">Dalmatian daisy</name>
    <name type="synonym">Chrysanthemum cinerariifolium</name>
    <dbReference type="NCBI Taxonomy" id="118510"/>
    <lineage>
        <taxon>Eukaryota</taxon>
        <taxon>Viridiplantae</taxon>
        <taxon>Streptophyta</taxon>
        <taxon>Embryophyta</taxon>
        <taxon>Tracheophyta</taxon>
        <taxon>Spermatophyta</taxon>
        <taxon>Magnoliopsida</taxon>
        <taxon>eudicotyledons</taxon>
        <taxon>Gunneridae</taxon>
        <taxon>Pentapetalae</taxon>
        <taxon>asterids</taxon>
        <taxon>campanulids</taxon>
        <taxon>Asterales</taxon>
        <taxon>Asteraceae</taxon>
        <taxon>Asteroideae</taxon>
        <taxon>Anthemideae</taxon>
        <taxon>Anthemidinae</taxon>
        <taxon>Tanacetum</taxon>
    </lineage>
</organism>
<gene>
    <name evidence="1" type="ORF">Tci_026673</name>
</gene>
<accession>A0A6L2L390</accession>
<name>A0A6L2L390_TANCI</name>
<dbReference type="PANTHER" id="PTHR11439">
    <property type="entry name" value="GAG-POL-RELATED RETROTRANSPOSON"/>
    <property type="match status" value="1"/>
</dbReference>